<comment type="caution">
    <text evidence="10">The sequence shown here is derived from an EMBL/GenBank/DDBJ whole genome shotgun (WGS) entry which is preliminary data.</text>
</comment>
<keyword evidence="7" id="KW-0449">Lipoprotein</keyword>
<dbReference type="InterPro" id="IPR046953">
    <property type="entry name" value="Spore_GerAC-like_C"/>
</dbReference>
<proteinExistence type="inferred from homology"/>
<dbReference type="InterPro" id="IPR057336">
    <property type="entry name" value="GerAC_N"/>
</dbReference>
<evidence type="ECO:0000259" key="8">
    <source>
        <dbReference type="Pfam" id="PF05504"/>
    </source>
</evidence>
<dbReference type="EMBL" id="MRTP01000023">
    <property type="protein sequence ID" value="OMF45572.1"/>
    <property type="molecule type" value="Genomic_DNA"/>
</dbReference>
<keyword evidence="4" id="KW-0732">Signal</keyword>
<keyword evidence="6" id="KW-0564">Palmitate</keyword>
<evidence type="ECO:0000259" key="9">
    <source>
        <dbReference type="Pfam" id="PF25198"/>
    </source>
</evidence>
<dbReference type="InterPro" id="IPR038501">
    <property type="entry name" value="Spore_GerAC_C_sf"/>
</dbReference>
<name>A0A1R1E1I3_9BACL</name>
<evidence type="ECO:0000256" key="7">
    <source>
        <dbReference type="ARBA" id="ARBA00023288"/>
    </source>
</evidence>
<dbReference type="GO" id="GO:0016020">
    <property type="term" value="C:membrane"/>
    <property type="evidence" value="ECO:0007669"/>
    <property type="project" value="UniProtKB-SubCell"/>
</dbReference>
<evidence type="ECO:0000256" key="1">
    <source>
        <dbReference type="ARBA" id="ARBA00004635"/>
    </source>
</evidence>
<feature type="domain" description="Spore germination GerAC-like C-terminal" evidence="8">
    <location>
        <begin position="216"/>
        <end position="381"/>
    </location>
</feature>
<evidence type="ECO:0000256" key="3">
    <source>
        <dbReference type="ARBA" id="ARBA00022544"/>
    </source>
</evidence>
<feature type="domain" description="Spore germination protein N-terminal" evidence="9">
    <location>
        <begin position="24"/>
        <end position="178"/>
    </location>
</feature>
<dbReference type="NCBIfam" id="TIGR02887">
    <property type="entry name" value="spore_ger_x_C"/>
    <property type="match status" value="1"/>
</dbReference>
<protein>
    <submittedName>
        <fullName evidence="10">Uncharacterized protein</fullName>
    </submittedName>
</protein>
<sequence length="384" mass="42515">MKTTLMKIGLMVILLCSITGCWSKVELDQRIFVNGVFVDVGEEPGTVKVSISTPLTNRLDSDQLSGGGGGKDKPYSLITKQSTSIGKALEYIHKDLSRQLSLSEIKVVMISEQYGEQGIGDLLEWIKREPDVPIGAYLLVASGKLDDAAHLTPIFEQLPTTVLLSFATQGYMLNTTIKDCLVADAAGLGYAATLLQNDKIHSAADAHKSETWTGIKGAALFQQGRLKGTLPYEEAKTIAWAYGHLKFPIYSVQWDHGKSKADLKFTYTNGKTSVKMTPNGPVFTVHLKGRASIIAKKDASHRFVKDVSGTIMNQMRETVSEDFRKSIAYSQQIGADVLQLGFLLEWNAPQYWQQVKGKWPEHYKKDAEVRVVTKLSLDDYGKEY</sequence>
<dbReference type="Pfam" id="PF25198">
    <property type="entry name" value="Spore_GerAC_N"/>
    <property type="match status" value="1"/>
</dbReference>
<dbReference type="STRING" id="297318.BK138_33850"/>
<dbReference type="AlphaFoldDB" id="A0A1R1E1I3"/>
<keyword evidence="11" id="KW-1185">Reference proteome</keyword>
<dbReference type="PANTHER" id="PTHR35789:SF1">
    <property type="entry name" value="SPORE GERMINATION PROTEIN B3"/>
    <property type="match status" value="1"/>
</dbReference>
<keyword evidence="3" id="KW-0309">Germination</keyword>
<accession>A0A1R1E1I3</accession>
<dbReference type="Proteomes" id="UP000187172">
    <property type="component" value="Unassembled WGS sequence"/>
</dbReference>
<comment type="similarity">
    <text evidence="2">Belongs to the GerABKC lipoprotein family.</text>
</comment>
<evidence type="ECO:0000256" key="6">
    <source>
        <dbReference type="ARBA" id="ARBA00023139"/>
    </source>
</evidence>
<dbReference type="PROSITE" id="PS51257">
    <property type="entry name" value="PROKAR_LIPOPROTEIN"/>
    <property type="match status" value="1"/>
</dbReference>
<dbReference type="PANTHER" id="PTHR35789">
    <property type="entry name" value="SPORE GERMINATION PROTEIN B3"/>
    <property type="match status" value="1"/>
</dbReference>
<evidence type="ECO:0000256" key="5">
    <source>
        <dbReference type="ARBA" id="ARBA00023136"/>
    </source>
</evidence>
<dbReference type="Pfam" id="PF05504">
    <property type="entry name" value="Spore_GerAC"/>
    <property type="match status" value="1"/>
</dbReference>
<evidence type="ECO:0000313" key="10">
    <source>
        <dbReference type="EMBL" id="OMF45572.1"/>
    </source>
</evidence>
<dbReference type="InterPro" id="IPR008844">
    <property type="entry name" value="Spore_GerAC-like"/>
</dbReference>
<dbReference type="Gene3D" id="3.30.300.210">
    <property type="entry name" value="Nutrient germinant receptor protein C, domain 3"/>
    <property type="match status" value="1"/>
</dbReference>
<dbReference type="GO" id="GO:0009847">
    <property type="term" value="P:spore germination"/>
    <property type="evidence" value="ECO:0007669"/>
    <property type="project" value="InterPro"/>
</dbReference>
<evidence type="ECO:0000256" key="4">
    <source>
        <dbReference type="ARBA" id="ARBA00022729"/>
    </source>
</evidence>
<gene>
    <name evidence="10" type="ORF">BK138_33850</name>
</gene>
<evidence type="ECO:0000256" key="2">
    <source>
        <dbReference type="ARBA" id="ARBA00007886"/>
    </source>
</evidence>
<keyword evidence="5" id="KW-0472">Membrane</keyword>
<comment type="subcellular location">
    <subcellularLocation>
        <location evidence="1">Membrane</location>
        <topology evidence="1">Lipid-anchor</topology>
    </subcellularLocation>
</comment>
<organism evidence="10 11">
    <name type="scientific">Paenibacillus rhizosphaerae</name>
    <dbReference type="NCBI Taxonomy" id="297318"/>
    <lineage>
        <taxon>Bacteria</taxon>
        <taxon>Bacillati</taxon>
        <taxon>Bacillota</taxon>
        <taxon>Bacilli</taxon>
        <taxon>Bacillales</taxon>
        <taxon>Paenibacillaceae</taxon>
        <taxon>Paenibacillus</taxon>
    </lineage>
</organism>
<reference evidence="10 11" key="1">
    <citation type="submission" date="2016-11" db="EMBL/GenBank/DDBJ databases">
        <title>Paenibacillus species isolates.</title>
        <authorList>
            <person name="Beno S.M."/>
        </authorList>
    </citation>
    <scope>NUCLEOTIDE SEQUENCE [LARGE SCALE GENOMIC DNA]</scope>
    <source>
        <strain evidence="10 11">FSL R5-0378</strain>
    </source>
</reference>
<dbReference type="RefSeq" id="WP_076176799.1">
    <property type="nucleotide sequence ID" value="NZ_MRTP01000023.1"/>
</dbReference>
<evidence type="ECO:0000313" key="11">
    <source>
        <dbReference type="Proteomes" id="UP000187172"/>
    </source>
</evidence>